<keyword evidence="3" id="KW-1185">Reference proteome</keyword>
<gene>
    <name evidence="2" type="ORF">LSCM1_02195</name>
</gene>
<feature type="compositionally biased region" description="Basic and acidic residues" evidence="1">
    <location>
        <begin position="1084"/>
        <end position="1097"/>
    </location>
</feature>
<accession>A0A836KJQ4</accession>
<feature type="region of interest" description="Disordered" evidence="1">
    <location>
        <begin position="1146"/>
        <end position="1197"/>
    </location>
</feature>
<feature type="region of interest" description="Disordered" evidence="1">
    <location>
        <begin position="1082"/>
        <end position="1110"/>
    </location>
</feature>
<comment type="caution">
    <text evidence="2">The sequence shown here is derived from an EMBL/GenBank/DDBJ whole genome shotgun (WGS) entry which is preliminary data.</text>
</comment>
<feature type="compositionally biased region" description="Low complexity" evidence="1">
    <location>
        <begin position="1258"/>
        <end position="1267"/>
    </location>
</feature>
<feature type="region of interest" description="Disordered" evidence="1">
    <location>
        <begin position="1"/>
        <end position="23"/>
    </location>
</feature>
<evidence type="ECO:0000313" key="3">
    <source>
        <dbReference type="Proteomes" id="UP000673552"/>
    </source>
</evidence>
<feature type="region of interest" description="Disordered" evidence="1">
    <location>
        <begin position="1234"/>
        <end position="1267"/>
    </location>
</feature>
<name>A0A836KJQ4_9TRYP</name>
<dbReference type="RefSeq" id="XP_067175156.1">
    <property type="nucleotide sequence ID" value="XM_067319781.1"/>
</dbReference>
<evidence type="ECO:0000256" key="1">
    <source>
        <dbReference type="SAM" id="MobiDB-lite"/>
    </source>
</evidence>
<reference evidence="2 3" key="1">
    <citation type="submission" date="2021-03" db="EMBL/GenBank/DDBJ databases">
        <title>Leishmania (Mundinia) martiniquensis Genome sequencing and assembly.</title>
        <authorList>
            <person name="Almutairi H."/>
            <person name="Gatherer D."/>
        </authorList>
    </citation>
    <scope>NUCLEOTIDE SEQUENCE [LARGE SCALE GENOMIC DNA]</scope>
    <source>
        <strain evidence="2">LSCM1</strain>
    </source>
</reference>
<feature type="compositionally biased region" description="Low complexity" evidence="1">
    <location>
        <begin position="541"/>
        <end position="558"/>
    </location>
</feature>
<dbReference type="KEGG" id="lmat:92512293"/>
<organism evidence="2 3">
    <name type="scientific">Leishmania martiniquensis</name>
    <dbReference type="NCBI Taxonomy" id="1580590"/>
    <lineage>
        <taxon>Eukaryota</taxon>
        <taxon>Discoba</taxon>
        <taxon>Euglenozoa</taxon>
        <taxon>Kinetoplastea</taxon>
        <taxon>Metakinetoplastina</taxon>
        <taxon>Trypanosomatida</taxon>
        <taxon>Trypanosomatidae</taxon>
        <taxon>Leishmaniinae</taxon>
        <taxon>Leishmania</taxon>
    </lineage>
</organism>
<evidence type="ECO:0000313" key="2">
    <source>
        <dbReference type="EMBL" id="KAG5468218.1"/>
    </source>
</evidence>
<protein>
    <submittedName>
        <fullName evidence="2">Uncharacterized protein</fullName>
    </submittedName>
</protein>
<sequence length="1305" mass="145230">MSSRLDKPVFTSFTAGPHSPHRGASSVVYKAVCTEAVRVIFSLHALSQPSVSEVADALRHCRAVVSEPWHSPSHVLDLLAPQHRLGGASPFLPAHSRDVADVGSHVRQSREVMHVLSSTEARECIAHASLYGLLTAAHLLRCSTWTAASLALGPWGETQLSLPLARARAAEELRTREPAWCATVLVQLTEWLLISGKPHFPSALLSRALSLEEVERAAVDGGNASLRSTSPPDDNDDDVRDISVFVTHPRAIFAADLLPLYFPLLANETEKGSQVSPSSSWPPPSSSVAHENGCAHRWLMEDLPRWCVRVALEAQGRVWRRTSLLRRALEQWRARRGLRVIARLSHAAVSSPASEPPLSALTADSLSSVSSSAVSPYSGTPQAAERAPSLRSRITDASEAVALLQTVTTQRAAVTPRSSKVDCQDRSEPLTSSFREVLAANISTIGLDTAPPPPAQSQSSQPTNLPAAVVLAPADHVDAYASASKAHLLDSVLRGERRIRGAPAPRPSLDENPSGGSKAYDPPQRQQECSPRQGRSDAEGSVVVSVPSSTPSSKSSPSSERRRTHASPHLTSSAALAFAGREAHEEELARAMMRRRERAIVQKVFIHWRDRRLYESLAARFIQAHRREVARARCWAQWKRRRAAILQRNKEMRDVARCDVYTEQKALMYFRALLHRWKMTALARHFCISTLGHRVLRAWQCNTRFAQAQRTIQQQLIGDRRVKRYAWTRWRERLQESVADRYRSHKHGAATLLLMRGACVRRQAYRVARSQLNAVILRRVLQRWAQQCIVAARLRDFIKSRIPHHTLTRQAWSTWRSRWLQQQLRQSHERRLRAFRVTHLAGVCFARWVQRWRRETHIQACVARQQHRYLLRTVFLKWHERWQVCLIVRQAQEELALKASEQLEGRRVLRAWRRRAARHAAGRRRVCEALMDANAESLVRRSRLAHTFYHWRTRSFLLQRYNVDRRRCLPAAAAHGAAVARSVITHRDWWTITGTTGTTCYLEADRDDDSESLTGSAAVAPLPLTPRAAASASEPPRRLPQGRVDYARRVSSARSLQKSSARCSNATVVRQSAPVAVAALTEPESTRRNGRAKEDRAAAPAASQGGSRTAQCRNLSVPLRKHALALQRQLLAVKLKRPSLFGTNASVRVPSTGRRPTPPARPLLFEHQSFHTRAARRTTRPRKPPPESTVDQHWGSYLSGSDAGMEAPWRSCTATPLFSAREAVLPLPSPCSAALVESPPSSPSPPAGRPHSGDDLRGSGACAALGSGSARSIRTNRLFGKMEQLLQRIRSIEDGYPATATAATE</sequence>
<feature type="region of interest" description="Disordered" evidence="1">
    <location>
        <begin position="445"/>
        <end position="464"/>
    </location>
</feature>
<feature type="region of interest" description="Disordered" evidence="1">
    <location>
        <begin position="1012"/>
        <end position="1041"/>
    </location>
</feature>
<feature type="region of interest" description="Disordered" evidence="1">
    <location>
        <begin position="497"/>
        <end position="574"/>
    </location>
</feature>
<dbReference type="GeneID" id="92512293"/>
<feature type="compositionally biased region" description="Basic residues" evidence="1">
    <location>
        <begin position="1173"/>
        <end position="1183"/>
    </location>
</feature>
<proteinExistence type="predicted"/>
<dbReference type="Proteomes" id="UP000673552">
    <property type="component" value="Chromosome 34"/>
</dbReference>
<dbReference type="EMBL" id="JAFEUZ010000034">
    <property type="protein sequence ID" value="KAG5468218.1"/>
    <property type="molecule type" value="Genomic_DNA"/>
</dbReference>
<dbReference type="OrthoDB" id="265608at2759"/>